<dbReference type="GO" id="GO:0016887">
    <property type="term" value="F:ATP hydrolysis activity"/>
    <property type="evidence" value="ECO:0007669"/>
    <property type="project" value="InterPro"/>
</dbReference>
<keyword evidence="5" id="KW-0378">Hydrolase</keyword>
<name>A0AAX4KDR0_9TREE</name>
<feature type="region of interest" description="Disordered" evidence="11">
    <location>
        <begin position="487"/>
        <end position="506"/>
    </location>
</feature>
<feature type="region of interest" description="Disordered" evidence="11">
    <location>
        <begin position="273"/>
        <end position="292"/>
    </location>
</feature>
<sequence>MPDSYRPIRPISTEIHPLLSSPSSSTNTQTQIGRVSSSLWTALTSSIRKDSQAGDLQRVGVAIEWPEDRRLGKGKQRSLVIWVEKSGIEAESNEKRLFVHPSLLPPFSITPLPALVYLHEPFELSLAILQPVLDHPDDPQVNHDDIDLSSLYGNTSNRIDQNQGPSDNHHSYPPIIRENEFLPFSTKLRVILSEPVSQGIITPSTRIILSTKPYILSQHDDVDVDGYEVESSYSKTHLSLNNFDPDTFLSSDLSLPSAIDGGRIEDEMIHSISSSTSGSLTPRPGDRPISPPTALDELVAEEVERGTKFSALMAQGGDERVCWMGVGGLGRAGIFEGDWVYLKPTIEGESSSSNSSKQGRLVKALAWERLDEYDDDLPFNLILLSPSLHRSLLSSSSSGGSIIVQPTSFGARSPTLPTAKTLTLARIATAEGTDKRYERSWLKGLKSYFSTKNKRQSKGKSKDEADGILVKTGDIISIPVFISKPLGDNENVEEEDEDEESDDRWNDRKPIASSVVYFTITSLSYDPLVPPEEDFRSTLSSKARAGELGCWFDESTKMVLTGVEKERVRNRDGDLIWHGLNPAPPPFSSLSSGKLRDLLKTPFVHPSLSALVQLSILIKGARGSGKRSLIKSVADELGYNIVNVECYDIIGDSPSVTSGSLLARLEKAKLCSPSLLVLNHIEALAKKSESNTLGRSPPIVKVLEGIIQSAKEPSTDWPVVVVGTTVDVDSIPNEVVGCFKQDVEIRAPNESERFKIISHLLLSHGLSPDVDLKDLARQTAALQVGDIEALLHRAYDLSLKRIDSSKLSSPGPVKSAILAGLNISSKDLNEAINEARNSYSDSIGAPKIPNVTWDDVGGLASIKRDILDTVQLPLERGDLFGDGLKKRSGILLYGPPGTGKTLLAKAVATSCSLNFLSVKGPELLNMYIGESEANVRRLFQKARDASPCIIFMDELDSIAPKRGNQGDSGGVMDRIVSQLLAELDGMSTASGSSDQNGSSSQVFVLGATNRPDLLDSALLRPGRFDKMLYLQIPQSHKEQLDIIKSLTRKFHLDPSLRLEEVVEGLEYNLTGADLYALCSDAMLGAMTRTAEKVDQEVKRLNKLYNGNGTYQSDVDTKKSWKGELTVQYYLSKLASPSEIQVKVGLGDFQGALKKLVPSVSKDEMDHYERVQRQFKSFNLVKTQEKEKDDRNEQGRQDGLDRNGFHLDQGNEEDIYGDMGLEMNGTMKGKGKDKDKEVDNVDDRKGKGKGKAKLVDGDEESLS</sequence>
<dbReference type="InterPro" id="IPR003960">
    <property type="entry name" value="ATPase_AAA_CS"/>
</dbReference>
<evidence type="ECO:0000256" key="6">
    <source>
        <dbReference type="ARBA" id="ARBA00022840"/>
    </source>
</evidence>
<dbReference type="PANTHER" id="PTHR23077:SF9">
    <property type="entry name" value="PEROXISOMAL ATPASE PEX6"/>
    <property type="match status" value="1"/>
</dbReference>
<dbReference type="GO" id="GO:0016558">
    <property type="term" value="P:protein import into peroxisome matrix"/>
    <property type="evidence" value="ECO:0007669"/>
    <property type="project" value="TreeGrafter"/>
</dbReference>
<protein>
    <recommendedName>
        <fullName evidence="8">Peroxisomal ATPase PEX6</fullName>
    </recommendedName>
    <alternativeName>
        <fullName evidence="9">Peroxin-6</fullName>
    </alternativeName>
</protein>
<dbReference type="FunFam" id="3.40.50.300:FF:000109">
    <property type="entry name" value="Peroxisomal biogenesis factor 6"/>
    <property type="match status" value="1"/>
</dbReference>
<comment type="similarity">
    <text evidence="2">Belongs to the AAA ATPase family.</text>
</comment>
<dbReference type="PANTHER" id="PTHR23077">
    <property type="entry name" value="AAA-FAMILY ATPASE"/>
    <property type="match status" value="1"/>
</dbReference>
<proteinExistence type="inferred from homology"/>
<dbReference type="InterPro" id="IPR003593">
    <property type="entry name" value="AAA+_ATPase"/>
</dbReference>
<evidence type="ECO:0000256" key="10">
    <source>
        <dbReference type="ARBA" id="ARBA00048778"/>
    </source>
</evidence>
<dbReference type="Gene3D" id="3.40.50.300">
    <property type="entry name" value="P-loop containing nucleotide triphosphate hydrolases"/>
    <property type="match status" value="2"/>
</dbReference>
<dbReference type="GeneID" id="91100451"/>
<feature type="domain" description="AAA+ ATPase" evidence="12">
    <location>
        <begin position="612"/>
        <end position="749"/>
    </location>
</feature>
<evidence type="ECO:0000259" key="12">
    <source>
        <dbReference type="SMART" id="SM00382"/>
    </source>
</evidence>
<dbReference type="SUPFAM" id="SSF52540">
    <property type="entry name" value="P-loop containing nucleoside triphosphate hydrolases"/>
    <property type="match status" value="2"/>
</dbReference>
<feature type="compositionally biased region" description="Basic and acidic residues" evidence="11">
    <location>
        <begin position="1229"/>
        <end position="1244"/>
    </location>
</feature>
<feature type="region of interest" description="Disordered" evidence="11">
    <location>
        <begin position="153"/>
        <end position="172"/>
    </location>
</feature>
<dbReference type="Pfam" id="PF23315">
    <property type="entry name" value="PEX6_4th"/>
    <property type="match status" value="1"/>
</dbReference>
<dbReference type="AlphaFoldDB" id="A0AAX4KDR0"/>
<evidence type="ECO:0000313" key="14">
    <source>
        <dbReference type="Proteomes" id="UP001358614"/>
    </source>
</evidence>
<keyword evidence="6" id="KW-0067">ATP-binding</keyword>
<evidence type="ECO:0000256" key="2">
    <source>
        <dbReference type="ARBA" id="ARBA00006914"/>
    </source>
</evidence>
<comment type="catalytic activity">
    <reaction evidence="10">
        <text>ATP + H2O = ADP + phosphate + H(+)</text>
        <dbReference type="Rhea" id="RHEA:13065"/>
        <dbReference type="ChEBI" id="CHEBI:15377"/>
        <dbReference type="ChEBI" id="CHEBI:15378"/>
        <dbReference type="ChEBI" id="CHEBI:30616"/>
        <dbReference type="ChEBI" id="CHEBI:43474"/>
        <dbReference type="ChEBI" id="CHEBI:456216"/>
    </reaction>
    <physiologicalReaction direction="left-to-right" evidence="10">
        <dbReference type="Rhea" id="RHEA:13066"/>
    </physiologicalReaction>
</comment>
<dbReference type="InterPro" id="IPR003959">
    <property type="entry name" value="ATPase_AAA_core"/>
</dbReference>
<feature type="compositionally biased region" description="Polar residues" evidence="11">
    <location>
        <begin position="153"/>
        <end position="166"/>
    </location>
</feature>
<feature type="region of interest" description="Disordered" evidence="11">
    <location>
        <begin position="1181"/>
        <end position="1262"/>
    </location>
</feature>
<dbReference type="GO" id="GO:0005524">
    <property type="term" value="F:ATP binding"/>
    <property type="evidence" value="ECO:0007669"/>
    <property type="project" value="UniProtKB-KW"/>
</dbReference>
<dbReference type="RefSeq" id="XP_066081560.1">
    <property type="nucleotide sequence ID" value="XM_066225463.1"/>
</dbReference>
<accession>A0AAX4KDR0</accession>
<dbReference type="Gene3D" id="1.10.8.60">
    <property type="match status" value="2"/>
</dbReference>
<evidence type="ECO:0000313" key="13">
    <source>
        <dbReference type="EMBL" id="WWD03593.1"/>
    </source>
</evidence>
<feature type="compositionally biased region" description="Acidic residues" evidence="11">
    <location>
        <begin position="490"/>
        <end position="502"/>
    </location>
</feature>
<evidence type="ECO:0000256" key="11">
    <source>
        <dbReference type="SAM" id="MobiDB-lite"/>
    </source>
</evidence>
<dbReference type="GO" id="GO:0005778">
    <property type="term" value="C:peroxisomal membrane"/>
    <property type="evidence" value="ECO:0007669"/>
    <property type="project" value="TreeGrafter"/>
</dbReference>
<dbReference type="EMBL" id="CP144089">
    <property type="protein sequence ID" value="WWD03593.1"/>
    <property type="molecule type" value="Genomic_DNA"/>
</dbReference>
<comment type="subcellular location">
    <subcellularLocation>
        <location evidence="1">Membrane</location>
    </subcellularLocation>
</comment>
<evidence type="ECO:0000256" key="5">
    <source>
        <dbReference type="ARBA" id="ARBA00022801"/>
    </source>
</evidence>
<feature type="domain" description="AAA+ ATPase" evidence="12">
    <location>
        <begin position="886"/>
        <end position="1034"/>
    </location>
</feature>
<dbReference type="InterPro" id="IPR050168">
    <property type="entry name" value="AAA_ATPase_domain"/>
</dbReference>
<evidence type="ECO:0000256" key="7">
    <source>
        <dbReference type="ARBA" id="ARBA00023136"/>
    </source>
</evidence>
<keyword evidence="3" id="KW-0962">Peroxisome biogenesis</keyword>
<organism evidence="13 14">
    <name type="scientific">Kwoniella europaea PYCC6329</name>
    <dbReference type="NCBI Taxonomy" id="1423913"/>
    <lineage>
        <taxon>Eukaryota</taxon>
        <taxon>Fungi</taxon>
        <taxon>Dikarya</taxon>
        <taxon>Basidiomycota</taxon>
        <taxon>Agaricomycotina</taxon>
        <taxon>Tremellomycetes</taxon>
        <taxon>Tremellales</taxon>
        <taxon>Cryptococcaceae</taxon>
        <taxon>Kwoniella</taxon>
    </lineage>
</organism>
<keyword evidence="14" id="KW-1185">Reference proteome</keyword>
<dbReference type="CDD" id="cd19527">
    <property type="entry name" value="RecA-like_PEX6_r2"/>
    <property type="match status" value="1"/>
</dbReference>
<dbReference type="SMART" id="SM00382">
    <property type="entry name" value="AAA"/>
    <property type="match status" value="2"/>
</dbReference>
<dbReference type="InterPro" id="IPR047533">
    <property type="entry name" value="RecA-like_PEX6_r2"/>
</dbReference>
<dbReference type="InterPro" id="IPR027417">
    <property type="entry name" value="P-loop_NTPase"/>
</dbReference>
<keyword evidence="4" id="KW-0547">Nucleotide-binding</keyword>
<evidence type="ECO:0000256" key="3">
    <source>
        <dbReference type="ARBA" id="ARBA00022593"/>
    </source>
</evidence>
<dbReference type="Pfam" id="PF00004">
    <property type="entry name" value="AAA"/>
    <property type="match status" value="2"/>
</dbReference>
<feature type="compositionally biased region" description="Basic and acidic residues" evidence="11">
    <location>
        <begin position="1182"/>
        <end position="1204"/>
    </location>
</feature>
<gene>
    <name evidence="13" type="ORF">V865_001647</name>
</gene>
<dbReference type="PROSITE" id="PS00674">
    <property type="entry name" value="AAA"/>
    <property type="match status" value="1"/>
</dbReference>
<dbReference type="KEGG" id="ker:91100451"/>
<dbReference type="GO" id="GO:0005829">
    <property type="term" value="C:cytosol"/>
    <property type="evidence" value="ECO:0007669"/>
    <property type="project" value="TreeGrafter"/>
</dbReference>
<evidence type="ECO:0000256" key="4">
    <source>
        <dbReference type="ARBA" id="ARBA00022741"/>
    </source>
</evidence>
<evidence type="ECO:0000256" key="1">
    <source>
        <dbReference type="ARBA" id="ARBA00004370"/>
    </source>
</evidence>
<evidence type="ECO:0000256" key="8">
    <source>
        <dbReference type="ARBA" id="ARBA00034811"/>
    </source>
</evidence>
<reference evidence="13 14" key="1">
    <citation type="submission" date="2024-01" db="EMBL/GenBank/DDBJ databases">
        <title>Comparative genomics of Cryptococcus and Kwoniella reveals pathogenesis evolution and contrasting modes of karyotype evolution via chromosome fusion or intercentromeric recombination.</title>
        <authorList>
            <person name="Coelho M.A."/>
            <person name="David-Palma M."/>
            <person name="Shea T."/>
            <person name="Bowers K."/>
            <person name="McGinley-Smith S."/>
            <person name="Mohammad A.W."/>
            <person name="Gnirke A."/>
            <person name="Yurkov A.M."/>
            <person name="Nowrousian M."/>
            <person name="Sun S."/>
            <person name="Cuomo C.A."/>
            <person name="Heitman J."/>
        </authorList>
    </citation>
    <scope>NUCLEOTIDE SEQUENCE [LARGE SCALE GENOMIC DNA]</scope>
    <source>
        <strain evidence="13 14">PYCC6329</strain>
    </source>
</reference>
<evidence type="ECO:0000256" key="9">
    <source>
        <dbReference type="ARBA" id="ARBA00034920"/>
    </source>
</evidence>
<dbReference type="Proteomes" id="UP001358614">
    <property type="component" value="Chromosome 1"/>
</dbReference>
<keyword evidence="7" id="KW-0472">Membrane</keyword>
<dbReference type="InterPro" id="IPR056995">
    <property type="entry name" value="PEX6_4th_dom"/>
</dbReference>